<dbReference type="InterPro" id="IPR010331">
    <property type="entry name" value="ExoD"/>
</dbReference>
<dbReference type="PANTHER" id="PTHR41795">
    <property type="entry name" value="EXOPOLYSACCHARIDE SYNTHESIS PROTEIN"/>
    <property type="match status" value="1"/>
</dbReference>
<dbReference type="PIRSF" id="PIRSF033239">
    <property type="entry name" value="ExoD"/>
    <property type="match status" value="1"/>
</dbReference>
<feature type="transmembrane region" description="Helical" evidence="1">
    <location>
        <begin position="60"/>
        <end position="84"/>
    </location>
</feature>
<keyword evidence="3" id="KW-1185">Reference proteome</keyword>
<accession>A0A1N6E3I5</accession>
<dbReference type="Proteomes" id="UP000184932">
    <property type="component" value="Unassembled WGS sequence"/>
</dbReference>
<dbReference type="AlphaFoldDB" id="A0A1N6E3I5"/>
<evidence type="ECO:0000256" key="1">
    <source>
        <dbReference type="SAM" id="Phobius"/>
    </source>
</evidence>
<keyword evidence="1" id="KW-1133">Transmembrane helix</keyword>
<gene>
    <name evidence="2" type="ORF">SAMN05444002_0294</name>
</gene>
<proteinExistence type="predicted"/>
<sequence>MTHIDEPLPLLNRQPGRRLSEVLRDLQAGDAARISVGDIIAALRDRSFAPLMVIFAAPNVFLFIPGSSVFTGLPLMVLAVQLALGRPDVWLPRWVAARSIERSAFARIVTVTVPYVERIERLARPRWWPNSYLLAERVIGLATLILAVFLFLPIPFANGLPALSIIMLALGLSERDGYWFAAGLVLSLASTALVAGMVFLGGFAVLELLFR</sequence>
<keyword evidence="1" id="KW-0812">Transmembrane</keyword>
<dbReference type="PANTHER" id="PTHR41795:SF1">
    <property type="entry name" value="EXOPOLYSACCHARIDE SYNTHESIS PROTEIN"/>
    <property type="match status" value="1"/>
</dbReference>
<protein>
    <submittedName>
        <fullName evidence="2">Uncharacterized conserved protein</fullName>
    </submittedName>
</protein>
<dbReference type="RefSeq" id="WP_175570406.1">
    <property type="nucleotide sequence ID" value="NZ_FSRL01000001.1"/>
</dbReference>
<keyword evidence="1" id="KW-0472">Membrane</keyword>
<evidence type="ECO:0000313" key="2">
    <source>
        <dbReference type="EMBL" id="SIN77562.1"/>
    </source>
</evidence>
<name>A0A1N6E3I5_9RHOB</name>
<organism evidence="2 3">
    <name type="scientific">Vannielia litorea</name>
    <dbReference type="NCBI Taxonomy" id="1217970"/>
    <lineage>
        <taxon>Bacteria</taxon>
        <taxon>Pseudomonadati</taxon>
        <taxon>Pseudomonadota</taxon>
        <taxon>Alphaproteobacteria</taxon>
        <taxon>Rhodobacterales</taxon>
        <taxon>Paracoccaceae</taxon>
        <taxon>Vannielia</taxon>
    </lineage>
</organism>
<evidence type="ECO:0000313" key="3">
    <source>
        <dbReference type="Proteomes" id="UP000184932"/>
    </source>
</evidence>
<feature type="transmembrane region" description="Helical" evidence="1">
    <location>
        <begin position="177"/>
        <end position="210"/>
    </location>
</feature>
<reference evidence="3" key="1">
    <citation type="submission" date="2016-11" db="EMBL/GenBank/DDBJ databases">
        <authorList>
            <person name="Varghese N."/>
            <person name="Submissions S."/>
        </authorList>
    </citation>
    <scope>NUCLEOTIDE SEQUENCE [LARGE SCALE GENOMIC DNA]</scope>
    <source>
        <strain evidence="3">DSM 29440</strain>
    </source>
</reference>
<dbReference type="Pfam" id="PF06055">
    <property type="entry name" value="ExoD"/>
    <property type="match status" value="1"/>
</dbReference>
<dbReference type="EMBL" id="FSRL01000001">
    <property type="protein sequence ID" value="SIN77562.1"/>
    <property type="molecule type" value="Genomic_DNA"/>
</dbReference>